<dbReference type="CDD" id="cd02440">
    <property type="entry name" value="AdoMet_MTases"/>
    <property type="match status" value="1"/>
</dbReference>
<feature type="region of interest" description="Disordered" evidence="1">
    <location>
        <begin position="643"/>
        <end position="667"/>
    </location>
</feature>
<feature type="domain" description="Ribosomal RNA large subunit methyltransferase K/L-like methyltransferase" evidence="2">
    <location>
        <begin position="456"/>
        <end position="625"/>
    </location>
</feature>
<evidence type="ECO:0000256" key="1">
    <source>
        <dbReference type="SAM" id="MobiDB-lite"/>
    </source>
</evidence>
<evidence type="ECO:0000313" key="3">
    <source>
        <dbReference type="EMBL" id="JAG65172.1"/>
    </source>
</evidence>
<evidence type="ECO:0000259" key="2">
    <source>
        <dbReference type="Pfam" id="PF01170"/>
    </source>
</evidence>
<dbReference type="GO" id="GO:0043527">
    <property type="term" value="C:tRNA methyltransferase complex"/>
    <property type="evidence" value="ECO:0007669"/>
    <property type="project" value="UniProtKB-ARBA"/>
</dbReference>
<protein>
    <recommendedName>
        <fullName evidence="2">Ribosomal RNA large subunit methyltransferase K/L-like methyltransferase domain-containing protein</fullName>
    </recommendedName>
</protein>
<dbReference type="AlphaFoldDB" id="A0A0K8THU7"/>
<dbReference type="PANTHER" id="PTHR14911:SF13">
    <property type="entry name" value="TRNA (GUANINE(6)-N2)-METHYLTRANSFERASE THUMP3"/>
    <property type="match status" value="1"/>
</dbReference>
<feature type="region of interest" description="Disordered" evidence="1">
    <location>
        <begin position="215"/>
        <end position="309"/>
    </location>
</feature>
<name>A0A0K8THU7_LYGHE</name>
<reference evidence="3" key="1">
    <citation type="submission" date="2014-09" db="EMBL/GenBank/DDBJ databases">
        <authorList>
            <person name="Magalhaes I.L.F."/>
            <person name="Oliveira U."/>
            <person name="Santos F.R."/>
            <person name="Vidigal T.H.D.A."/>
            <person name="Brescovit A.D."/>
            <person name="Santos A.J."/>
        </authorList>
    </citation>
    <scope>NUCLEOTIDE SEQUENCE</scope>
</reference>
<feature type="region of interest" description="Disordered" evidence="1">
    <location>
        <begin position="326"/>
        <end position="377"/>
    </location>
</feature>
<dbReference type="EMBL" id="GBRD01000649">
    <property type="protein sequence ID" value="JAG65172.1"/>
    <property type="molecule type" value="Transcribed_RNA"/>
</dbReference>
<feature type="region of interest" description="Disordered" evidence="1">
    <location>
        <begin position="708"/>
        <end position="778"/>
    </location>
</feature>
<accession>A0A0K8THU7</accession>
<organism evidence="3">
    <name type="scientific">Lygus hesperus</name>
    <name type="common">Western plant bug</name>
    <dbReference type="NCBI Taxonomy" id="30085"/>
    <lineage>
        <taxon>Eukaryota</taxon>
        <taxon>Metazoa</taxon>
        <taxon>Ecdysozoa</taxon>
        <taxon>Arthropoda</taxon>
        <taxon>Hexapoda</taxon>
        <taxon>Insecta</taxon>
        <taxon>Pterygota</taxon>
        <taxon>Neoptera</taxon>
        <taxon>Paraneoptera</taxon>
        <taxon>Hemiptera</taxon>
        <taxon>Heteroptera</taxon>
        <taxon>Panheteroptera</taxon>
        <taxon>Cimicomorpha</taxon>
        <taxon>Miridae</taxon>
        <taxon>Mirini</taxon>
        <taxon>Lygus</taxon>
    </lineage>
</organism>
<dbReference type="SUPFAM" id="SSF143437">
    <property type="entry name" value="THUMP domain-like"/>
    <property type="match status" value="1"/>
</dbReference>
<feature type="compositionally biased region" description="Basic and acidic residues" evidence="1">
    <location>
        <begin position="731"/>
        <end position="741"/>
    </location>
</feature>
<dbReference type="PANTHER" id="PTHR14911">
    <property type="entry name" value="THUMP DOMAIN-CONTAINING"/>
    <property type="match status" value="1"/>
</dbReference>
<dbReference type="GO" id="GO:0030488">
    <property type="term" value="P:tRNA methylation"/>
    <property type="evidence" value="ECO:0007669"/>
    <property type="project" value="TreeGrafter"/>
</dbReference>
<sequence>MVLKFSCSESRFLKMGVLQLTKLIREAKASKDVITLEATVITGFELQAADECKEKCKPVNVVRGKGRIFFNIKKDSYRSVFKLRAVDNVFIVSEAFDTLKFTHQKENDVEIIKDLVAKVDWAKSVPLWAELTGFKGILFPKCAKRDPNEPLAEIEPACQRCLTSLNPPENVSSDGAAGVELLANPSISVDDHSSPQPPADLCEKESCTITEMDGAKLKAKPVESDDEGSFHSAEEDNVECESNVKVVNSSDNEPVKTIEASKCIPDSSSGGEISEDVEDLPVQSDEVSESPDPRICKENQHMNSSEEEKLVKDLCQKSELLSVSDGLTESPRDLEKTEGDGVNSSKTVKKMSYWQRRKAEQKEGKGKKKVPKPPPKPYIDDGIIKFRATCYRSGKKHSFDSNAAAMHFGGQINDDFHWTVDLTRWDINVVLVIEDHSGYVTFGLTKESFHRRNIQNFGPTTLRSTLCYSLLRYAEPRTGDIVIDPLCGGGSISIEGAKGFPKTFHLCGDNNEKCVERTKGNLLFNTKTEPLNMDAFRWNAKALPLKDQSVDIVVTDLPFGLRMGKWKDNNALYDAVLRELARVVRSGSGRAALLTYDKAAMIKVLRKNSDLWREIRSVMVNHGGIRCVVFLLLRKAVLTEEQPKTVEQDTCKNPINTDNEENNDEDVNVRSVHDVSDGEAASSLQGPTNKCNEPLATESELEHSVLVESGEVDTKKPPSKPHRKGHVRNKKGGDNQRKSSIDENSSGTEGKPESLQGRGKTDANPTTGTEDGQIMETK</sequence>
<dbReference type="Gene3D" id="3.30.2130.30">
    <property type="match status" value="1"/>
</dbReference>
<dbReference type="InterPro" id="IPR029063">
    <property type="entry name" value="SAM-dependent_MTases_sf"/>
</dbReference>
<dbReference type="Pfam" id="PF01170">
    <property type="entry name" value="UPF0020"/>
    <property type="match status" value="1"/>
</dbReference>
<dbReference type="InterPro" id="IPR000241">
    <property type="entry name" value="RlmKL-like_Mtase"/>
</dbReference>
<feature type="compositionally biased region" description="Basic and acidic residues" evidence="1">
    <location>
        <begin position="330"/>
        <end position="339"/>
    </location>
</feature>
<dbReference type="GO" id="GO:0016423">
    <property type="term" value="F:tRNA (guanine) methyltransferase activity"/>
    <property type="evidence" value="ECO:0007669"/>
    <property type="project" value="TreeGrafter"/>
</dbReference>
<proteinExistence type="predicted"/>
<feature type="compositionally biased region" description="Basic and acidic residues" evidence="1">
    <location>
        <begin position="215"/>
        <end position="234"/>
    </location>
</feature>
<feature type="compositionally biased region" description="Basic and acidic residues" evidence="1">
    <location>
        <begin position="291"/>
        <end position="309"/>
    </location>
</feature>
<feature type="compositionally biased region" description="Basic residues" evidence="1">
    <location>
        <begin position="717"/>
        <end position="730"/>
    </location>
</feature>
<dbReference type="Gene3D" id="3.40.50.150">
    <property type="entry name" value="Vaccinia Virus protein VP39"/>
    <property type="match status" value="1"/>
</dbReference>
<dbReference type="SUPFAM" id="SSF53335">
    <property type="entry name" value="S-adenosyl-L-methionine-dependent methyltransferases"/>
    <property type="match status" value="1"/>
</dbReference>
<dbReference type="FunFam" id="3.40.50.150:FF:000073">
    <property type="entry name" value="THUMP domain containing 3"/>
    <property type="match status" value="1"/>
</dbReference>